<gene>
    <name evidence="2" type="ORF">NPX13_g3355</name>
</gene>
<sequence length="404" mass="45853">MADKPDAMVLDQIEIMNQPQHHHLLYESLHQLSSDVKEMKEQLSIVTQTLSCNADNPPPVPHRKYAVGGGIRNDDQAERIDSLQAALKEAEKRLQAQSLDSDRKIAHQAQQIAEKEKRLADYKRMIIQSGRREDAPNDQQISEAFFKLKSHIINFCMNFLTAGMRVRGCNELTSPDICTLAMRTTVARALWRSFFKSSLHLFGHIATAGSDTVRGRHGDNLNATRKPAIPEENPFQQAEKLFLAAAKKGHITEDEVKEWRVMTVNLTRKASRTPGKYPTSQAEDMWKNELWQYSAHFESSRKKVPETPEELIELCQTAYDIALLFRSSRIEYRWDQVASVADVLVGRDFEVLGTMGVTQSEPHIIKEVVFGEVIRGDRSTGKLEHGTTQLLKACVVLDYAERRS</sequence>
<dbReference type="EMBL" id="JANPWZ010000411">
    <property type="protein sequence ID" value="KAJ3577210.1"/>
    <property type="molecule type" value="Genomic_DNA"/>
</dbReference>
<keyword evidence="3" id="KW-1185">Reference proteome</keyword>
<evidence type="ECO:0000313" key="3">
    <source>
        <dbReference type="Proteomes" id="UP001148614"/>
    </source>
</evidence>
<proteinExistence type="predicted"/>
<accession>A0A9W8TPL6</accession>
<dbReference type="AlphaFoldDB" id="A0A9W8TPL6"/>
<reference evidence="2" key="1">
    <citation type="submission" date="2022-07" db="EMBL/GenBank/DDBJ databases">
        <title>Genome Sequence of Xylaria arbuscula.</title>
        <authorList>
            <person name="Buettner E."/>
        </authorList>
    </citation>
    <scope>NUCLEOTIDE SEQUENCE</scope>
    <source>
        <strain evidence="2">VT107</strain>
    </source>
</reference>
<protein>
    <submittedName>
        <fullName evidence="2">Uncharacterized protein</fullName>
    </submittedName>
</protein>
<evidence type="ECO:0000313" key="2">
    <source>
        <dbReference type="EMBL" id="KAJ3577210.1"/>
    </source>
</evidence>
<comment type="caution">
    <text evidence="2">The sequence shown here is derived from an EMBL/GenBank/DDBJ whole genome shotgun (WGS) entry which is preliminary data.</text>
</comment>
<feature type="coiled-coil region" evidence="1">
    <location>
        <begin position="73"/>
        <end position="125"/>
    </location>
</feature>
<dbReference type="VEuPathDB" id="FungiDB:F4678DRAFT_453515"/>
<keyword evidence="1" id="KW-0175">Coiled coil</keyword>
<name>A0A9W8TPL6_9PEZI</name>
<evidence type="ECO:0000256" key="1">
    <source>
        <dbReference type="SAM" id="Coils"/>
    </source>
</evidence>
<dbReference type="Proteomes" id="UP001148614">
    <property type="component" value="Unassembled WGS sequence"/>
</dbReference>
<organism evidence="2 3">
    <name type="scientific">Xylaria arbuscula</name>
    <dbReference type="NCBI Taxonomy" id="114810"/>
    <lineage>
        <taxon>Eukaryota</taxon>
        <taxon>Fungi</taxon>
        <taxon>Dikarya</taxon>
        <taxon>Ascomycota</taxon>
        <taxon>Pezizomycotina</taxon>
        <taxon>Sordariomycetes</taxon>
        <taxon>Xylariomycetidae</taxon>
        <taxon>Xylariales</taxon>
        <taxon>Xylariaceae</taxon>
        <taxon>Xylaria</taxon>
    </lineage>
</organism>